<dbReference type="SUPFAM" id="SSF53474">
    <property type="entry name" value="alpha/beta-Hydrolases"/>
    <property type="match status" value="1"/>
</dbReference>
<comment type="caution">
    <text evidence="3">The sequence shown here is derived from an EMBL/GenBank/DDBJ whole genome shotgun (WGS) entry which is preliminary data.</text>
</comment>
<evidence type="ECO:0000256" key="1">
    <source>
        <dbReference type="ARBA" id="ARBA00022801"/>
    </source>
</evidence>
<dbReference type="GO" id="GO:0052689">
    <property type="term" value="F:carboxylic ester hydrolase activity"/>
    <property type="evidence" value="ECO:0007669"/>
    <property type="project" value="UniProtKB-ARBA"/>
</dbReference>
<sequence>MVIVERLDLQSIPTLHVVESSKKEQALPTVLYIHGFTSAKEHNLPFAYLLAEKGYRVLLPDSLYHGERTNGKNADSIQFEFWNIVGQNVKEVYSLYEEAKLRSWLEHDRFGLAGTSMGGISTCAALTQFNWIKVGAVLMGSPKPLEMATYLIEQIRQNGMNIPYSELEIKSQLEQLKRIDLSQNMDKLNERPLFFWHGDADPVVPFSQSYSFYEEVSMYYENKEKIKHVKEKGRGHKVSREAILETVDWFVKYL</sequence>
<dbReference type="Proteomes" id="UP000581688">
    <property type="component" value="Unassembled WGS sequence"/>
</dbReference>
<dbReference type="AlphaFoldDB" id="A0A841Q3R2"/>
<dbReference type="PANTHER" id="PTHR22946">
    <property type="entry name" value="DIENELACTONE HYDROLASE DOMAIN-CONTAINING PROTEIN-RELATED"/>
    <property type="match status" value="1"/>
</dbReference>
<dbReference type="EMBL" id="JACHGH010000004">
    <property type="protein sequence ID" value="MBB6453025.1"/>
    <property type="molecule type" value="Genomic_DNA"/>
</dbReference>
<organism evidence="3 4">
    <name type="scientific">Salirhabdus euzebyi</name>
    <dbReference type="NCBI Taxonomy" id="394506"/>
    <lineage>
        <taxon>Bacteria</taxon>
        <taxon>Bacillati</taxon>
        <taxon>Bacillota</taxon>
        <taxon>Bacilli</taxon>
        <taxon>Bacillales</taxon>
        <taxon>Bacillaceae</taxon>
        <taxon>Salirhabdus</taxon>
    </lineage>
</organism>
<evidence type="ECO:0000313" key="3">
    <source>
        <dbReference type="EMBL" id="MBB6453025.1"/>
    </source>
</evidence>
<dbReference type="Pfam" id="PF00326">
    <property type="entry name" value="Peptidase_S9"/>
    <property type="match status" value="1"/>
</dbReference>
<accession>A0A841Q3R2</accession>
<dbReference type="GO" id="GO:0008236">
    <property type="term" value="F:serine-type peptidase activity"/>
    <property type="evidence" value="ECO:0007669"/>
    <property type="project" value="InterPro"/>
</dbReference>
<dbReference type="InterPro" id="IPR050261">
    <property type="entry name" value="FrsA_esterase"/>
</dbReference>
<name>A0A841Q3R2_9BACI</name>
<proteinExistence type="predicted"/>
<feature type="domain" description="Peptidase S9 prolyl oligopeptidase catalytic" evidence="2">
    <location>
        <begin position="48"/>
        <end position="254"/>
    </location>
</feature>
<evidence type="ECO:0000313" key="4">
    <source>
        <dbReference type="Proteomes" id="UP000581688"/>
    </source>
</evidence>
<dbReference type="PANTHER" id="PTHR22946:SF9">
    <property type="entry name" value="POLYKETIDE TRANSFERASE AF380"/>
    <property type="match status" value="1"/>
</dbReference>
<keyword evidence="4" id="KW-1185">Reference proteome</keyword>
<reference evidence="3 4" key="1">
    <citation type="submission" date="2020-08" db="EMBL/GenBank/DDBJ databases">
        <title>Genomic Encyclopedia of Type Strains, Phase IV (KMG-IV): sequencing the most valuable type-strain genomes for metagenomic binning, comparative biology and taxonomic classification.</title>
        <authorList>
            <person name="Goeker M."/>
        </authorList>
    </citation>
    <scope>NUCLEOTIDE SEQUENCE [LARGE SCALE GENOMIC DNA]</scope>
    <source>
        <strain evidence="3 4">DSM 19612</strain>
    </source>
</reference>
<gene>
    <name evidence="3" type="ORF">HNQ94_001473</name>
</gene>
<dbReference type="Gene3D" id="3.40.50.1820">
    <property type="entry name" value="alpha/beta hydrolase"/>
    <property type="match status" value="1"/>
</dbReference>
<evidence type="ECO:0000259" key="2">
    <source>
        <dbReference type="Pfam" id="PF00326"/>
    </source>
</evidence>
<dbReference type="InterPro" id="IPR029058">
    <property type="entry name" value="AB_hydrolase_fold"/>
</dbReference>
<dbReference type="InterPro" id="IPR001375">
    <property type="entry name" value="Peptidase_S9_cat"/>
</dbReference>
<protein>
    <recommendedName>
        <fullName evidence="2">Peptidase S9 prolyl oligopeptidase catalytic domain-containing protein</fullName>
    </recommendedName>
</protein>
<keyword evidence="1" id="KW-0378">Hydrolase</keyword>
<dbReference type="GO" id="GO:0006508">
    <property type="term" value="P:proteolysis"/>
    <property type="evidence" value="ECO:0007669"/>
    <property type="project" value="InterPro"/>
</dbReference>